<dbReference type="InterPro" id="IPR006315">
    <property type="entry name" value="OM_autotransptr_brl_dom"/>
</dbReference>
<dbReference type="PROSITE" id="PS51208">
    <property type="entry name" value="AUTOTRANSPORTER"/>
    <property type="match status" value="1"/>
</dbReference>
<dbReference type="InterPro" id="IPR012332">
    <property type="entry name" value="Autotransporter_pectin_lyase_C"/>
</dbReference>
<dbReference type="NCBIfam" id="TIGR02601">
    <property type="entry name" value="autotrns_rpt"/>
    <property type="match status" value="13"/>
</dbReference>
<dbReference type="Gene3D" id="2.160.20.20">
    <property type="match status" value="4"/>
</dbReference>
<dbReference type="CDD" id="cd01344">
    <property type="entry name" value="PL2_Passenger_AT"/>
    <property type="match status" value="1"/>
</dbReference>
<comment type="caution">
    <text evidence="3">The sequence shown here is derived from an EMBL/GenBank/DDBJ whole genome shotgun (WGS) entry which is preliminary data.</text>
</comment>
<dbReference type="GO" id="GO:0019867">
    <property type="term" value="C:outer membrane"/>
    <property type="evidence" value="ECO:0007669"/>
    <property type="project" value="InterPro"/>
</dbReference>
<dbReference type="NCBIfam" id="TIGR01414">
    <property type="entry name" value="autotrans_barl"/>
    <property type="match status" value="1"/>
</dbReference>
<dbReference type="Gene3D" id="2.40.128.130">
    <property type="entry name" value="Autotransporter beta-domain"/>
    <property type="match status" value="1"/>
</dbReference>
<dbReference type="Pfam" id="PF18883">
    <property type="entry name" value="AC_1"/>
    <property type="match status" value="1"/>
</dbReference>
<evidence type="ECO:0000259" key="2">
    <source>
        <dbReference type="PROSITE" id="PS51208"/>
    </source>
</evidence>
<dbReference type="EMBL" id="QMKK01000030">
    <property type="protein sequence ID" value="RAX41268.1"/>
    <property type="molecule type" value="Genomic_DNA"/>
</dbReference>
<evidence type="ECO:0000256" key="1">
    <source>
        <dbReference type="ARBA" id="ARBA00022729"/>
    </source>
</evidence>
<keyword evidence="1" id="KW-0732">Signal</keyword>
<dbReference type="InterPro" id="IPR011050">
    <property type="entry name" value="Pectin_lyase_fold/virulence"/>
</dbReference>
<dbReference type="SMART" id="SM00869">
    <property type="entry name" value="Autotransporter"/>
    <property type="match status" value="1"/>
</dbReference>
<gene>
    <name evidence="3" type="ORF">DQ393_11930</name>
</gene>
<dbReference type="SUPFAM" id="SSF51126">
    <property type="entry name" value="Pectin lyase-like"/>
    <property type="match status" value="7"/>
</dbReference>
<dbReference type="InterPro" id="IPR043990">
    <property type="entry name" value="AC_1"/>
</dbReference>
<accession>A0A329YEC4</accession>
<feature type="domain" description="Autotransporter" evidence="2">
    <location>
        <begin position="2195"/>
        <end position="2476"/>
    </location>
</feature>
<evidence type="ECO:0000313" key="4">
    <source>
        <dbReference type="Proteomes" id="UP000251205"/>
    </source>
</evidence>
<dbReference type="Proteomes" id="UP000251205">
    <property type="component" value="Unassembled WGS sequence"/>
</dbReference>
<dbReference type="Pfam" id="PF12951">
    <property type="entry name" value="PATR"/>
    <property type="match status" value="13"/>
</dbReference>
<evidence type="ECO:0000313" key="3">
    <source>
        <dbReference type="EMBL" id="RAX41268.1"/>
    </source>
</evidence>
<organism evidence="3 4">
    <name type="scientific">Rhizobium tropici</name>
    <dbReference type="NCBI Taxonomy" id="398"/>
    <lineage>
        <taxon>Bacteria</taxon>
        <taxon>Pseudomonadati</taxon>
        <taxon>Pseudomonadota</taxon>
        <taxon>Alphaproteobacteria</taxon>
        <taxon>Hyphomicrobiales</taxon>
        <taxon>Rhizobiaceae</taxon>
        <taxon>Rhizobium/Agrobacterium group</taxon>
        <taxon>Rhizobium</taxon>
    </lineage>
</organism>
<name>A0A329YEC4_RHITR</name>
<dbReference type="InterPro" id="IPR013425">
    <property type="entry name" value="Autotrns_rpt"/>
</dbReference>
<dbReference type="SUPFAM" id="SSF103515">
    <property type="entry name" value="Autotransporter"/>
    <property type="match status" value="1"/>
</dbReference>
<dbReference type="PANTHER" id="PTHR35037">
    <property type="entry name" value="C-TERMINAL REGION OF AIDA-LIKE PROTEIN"/>
    <property type="match status" value="1"/>
</dbReference>
<dbReference type="InterPro" id="IPR051551">
    <property type="entry name" value="Autotransporter_adhesion"/>
</dbReference>
<dbReference type="InterPro" id="IPR005546">
    <property type="entry name" value="Autotransporte_beta"/>
</dbReference>
<protein>
    <recommendedName>
        <fullName evidence="2">Autotransporter domain-containing protein</fullName>
    </recommendedName>
</protein>
<proteinExistence type="predicted"/>
<reference evidence="3 4" key="1">
    <citation type="submission" date="2018-06" db="EMBL/GenBank/DDBJ databases">
        <title>Whole Genome Sequence of an efficient microsymbiont, Rhizobium tropici.</title>
        <authorList>
            <person name="Srinivasan R."/>
            <person name="Singh H.V."/>
            <person name="Srivastava R."/>
            <person name="Kumari B."/>
            <person name="Radhakrishna A."/>
        </authorList>
    </citation>
    <scope>NUCLEOTIDE SEQUENCE [LARGE SCALE GENOMIC DNA]</scope>
    <source>
        <strain evidence="3 4">IGFRI Rhizo-19</strain>
    </source>
</reference>
<dbReference type="PANTHER" id="PTHR35037:SF3">
    <property type="entry name" value="C-TERMINAL REGION OF AIDA-LIKE PROTEIN"/>
    <property type="match status" value="1"/>
</dbReference>
<dbReference type="InterPro" id="IPR036709">
    <property type="entry name" value="Autotransporte_beta_dom_sf"/>
</dbReference>
<sequence length="2476" mass="242277">MAGVSVGAMVMCGWPAPAGAQVWKGTTSADWTVGSNWSTGTAPSGTGTVTINTNSPNPAVLGVSGAASSTIGNLQMGTTTGTSALTIQNGSTLSSSVTTGTNYIGQFGNGTVTVTGAGSSWSTATSVILGGATGSSGTLNIANGATVSTGGANLSLGQGGVSGTGVINLTGGSTLTSGVSTLYAISGASSIANISGAGSKWNVNGVLTVGRGQGGSGGGSGTLNVTNGAVVTATGQISIGGPTLSATGTGIATITGAGSQLNTSAALNIGAFGQGTLTVANGAAATANTVTMTAVAASTAALNLSGGSTLSTGALTAGPGTAQANFDGATLRATASNTAFISGFTGTRLNIGAGGLTLDTGAFNVTATSPFSGTGALTKIGTGTAVFTGNNTYTGGTTISAGTLQFGNGGASGSISGDVTNNGTLAFDRSDTYTFAGLISGSGAVSQIGSGTTVLTANNGYTGGTTISAGTLQLGNGGTSGSISGDVTNNGTLAFDRSDTYTFAGLISGSGAVGQIGSGTTILTADDGYTGGTTISAGTLQLGNGGTSGSISGDVTNNGTLAFDRSDTYTFAGLISGSGAVGQIGSGTTILTANNSYTGGTTISAGTLQLGNGGTSGSISGDVTNNGILVFDRSDAYSFAGAISGTGGVNNLGSGITTLTGTNSYTGATNVSAGTLLVSGDQSAATGLTTVSSGATLGGTGTIGGDVTVTNGGTLAPGAAGNAPGTLTINGALTLNNTSNVNVDFGQANVSGGSLNDLISVGGNLTLDGTLNVTQTAGGTFGPGVYRIFNYGGTLTNNGLDVMDPNYFVQTAVANQVNLVNSAGLTLSYWDGDAGPHSNSIIDGGNGTWRAAGDQNWTDSTGLFAAPFANGSFAIFQGAAGTVAVDNGNGQVQAGGMQFATGGYTVQGGDIELVGPQSLIRVGDGSAAGASFVATIASDLTGSSELVKSDLGTLVLSGSNSYTGGTAINGGTLQISADANLGNAAGGLSFAGGILRNTAAITTARSVTLDVAGGTFNTDADLTLNGAIGGAGTLTKTGSGTLVLNGANTYQGGTVINGGTVQVASDANLGDTTGTLALNGAALQTTASFTSARTATLNAGGGIFDTDNLTTLTLNGAIGGTGALTKGGAGTLALAADNSYAGGTTIAGGTLQLGNGGAVGSITGNIVDNGTLAFNRNNSYNFGGLISGTGGLDQSGSGVTILTANNSYAGTTTVQAGTLIVDGDQSAATGATVVEAGGALGGTGTIGGNVNVLDNGALNPGNVGSTPGTLTINGNLTLAANATLNYNLGQAGVVGGPYNDLTVVHGNLTLAGLLNVSETPGGNFGPGIYRIISYDGTLTDLGLADTSPDYIVQTSVANQVNLVNIAGQTLNYWDGGAGPKFNDLVNGGSGTWRASGDDNWTDTTGHLNARFSNGSFAIFGGTAGTVQVDDSNGQVQAAGMQFATDGYTVQGDSVTLVGPQSIIRVGDGTSAGGAYTATIASALQGNSQLVKADLGTLVLTGNNTYTGGTRINQGTLQFTTDANLGSASGNLTLDGGSLRNTNAIVLARGVTLGAGSGTFDTLGDLTVNGVVDGAGGFTKTGAAALTLTGTNSYAGSSIVSAGSLYIDGNQSGATGLTSVSNGATLGGAGTIGGNVTIANGATLSPGSANGAPGTLTIAGNLTLSGGSTLNYSLGQANVPAGVLNDLTIVGGNLVLDGTLNVAVPPTGTFSPGVYRLFNYAGALTDNGLALGTIPSSDYFLQTAISHQVNLVNTDGLTLNYWDGGSGTRFDGVINGGDGVWQSSAGNGDWANSTGSINASYSDAGFAVFAGTAGTVTVDNSHGQVTTSGMQFMTSGYVVRGDAIDLVGPVATIRVGDGTSASAGITATIASELAGTSQLVKTDVGTLVLTGANTYTGGTAIQAGTLQLGNGGIAGSIVGDIANNGTLAFDRADKYIFNGVISGSGTIRQIGSGLTRLTADSSAFSGTTSIEAGTLSVNGSLCGDVNVLSGGRLQGIGTVCDTDNFAGGTVAPGNSIGTLTVAGNYTGDGGRLEIESQLGGDASPTDRLVVTGNTSGTTNVKVINVGGAGAQTVEGIRIVEVGGASNGIFSLAGDYTFQGQQAVVGGAYAYRLYKGGVSTPSDGDWYLRSTYTLPDDPSGAVPDPQPLYAPGVPLYEAYAGVLQSFNELGTLQQRIGNRTWGNGEATPQGTDMFDQAPAGGKAIWARIEAAHAKFDPERSATGADYTATTWKFEAGLDGLFYDGEAGALIGGVTVHYGTVSSNVSSIFGTGSIDANGYGLGGSLTWYGNSGFYADAQAQATWYDTDLTSATLGRKLTEGNNGFGYALSIESGQKIPLHDNWSITPQVQLSYSSVRFNDFTDPYGARVSLDDGQSLTGRIGLSADYENGWKNAAGQINRSHVYGIANLYYDFLDGSNVHVSDASLVSKNQPLWGGVGLGGSLNLGDRTTVYGEAFARTSLKDFGDSNSAGAKVGFKLSW</sequence>